<proteinExistence type="predicted"/>
<dbReference type="SUPFAM" id="SSF81330">
    <property type="entry name" value="Gated mechanosensitive channel"/>
    <property type="match status" value="1"/>
</dbReference>
<keyword evidence="3 5" id="KW-1133">Transmembrane helix</keyword>
<dbReference type="InterPro" id="IPR037673">
    <property type="entry name" value="MSC/AndL"/>
</dbReference>
<accession>A0ABY5VR67</accession>
<dbReference type="RefSeq" id="WP_259857435.1">
    <property type="nucleotide sequence ID" value="NZ_BAAAST010000001.1"/>
</dbReference>
<keyword evidence="4 5" id="KW-0472">Membrane</keyword>
<sequence length="189" mass="20445">MHEEVGDTGRRAGRRGRGSCRRTRWAMVYVCADLVEKVGGGYPDAMTRGVRMLKGFKNFLMQGDLIVVAVGLVVALAFSTLIKAFTDSIITPLVNAMAGGGTTGKGIGWTLNGQRIDLGAFIGAFIYFVVFVAVIYFLIVVPYRSYMRKRGKTVFGDPPPTKTCPSCKLNDLPVDATRCPHCTTDLAAA</sequence>
<evidence type="ECO:0000256" key="3">
    <source>
        <dbReference type="ARBA" id="ARBA00022989"/>
    </source>
</evidence>
<evidence type="ECO:0000256" key="4">
    <source>
        <dbReference type="ARBA" id="ARBA00023136"/>
    </source>
</evidence>
<evidence type="ECO:0000256" key="1">
    <source>
        <dbReference type="ARBA" id="ARBA00004141"/>
    </source>
</evidence>
<keyword evidence="7" id="KW-1185">Reference proteome</keyword>
<organism evidence="6 7">
    <name type="scientific">Dactylosporangium fulvum</name>
    <dbReference type="NCBI Taxonomy" id="53359"/>
    <lineage>
        <taxon>Bacteria</taxon>
        <taxon>Bacillati</taxon>
        <taxon>Actinomycetota</taxon>
        <taxon>Actinomycetes</taxon>
        <taxon>Micromonosporales</taxon>
        <taxon>Micromonosporaceae</taxon>
        <taxon>Dactylosporangium</taxon>
    </lineage>
</organism>
<keyword evidence="2 5" id="KW-0812">Transmembrane</keyword>
<reference evidence="6" key="2">
    <citation type="submission" date="2022-09" db="EMBL/GenBank/DDBJ databases">
        <title>Biosynthetic gene clusters of Dactylosporangioum fulvum.</title>
        <authorList>
            <person name="Caradec T."/>
        </authorList>
    </citation>
    <scope>NUCLEOTIDE SEQUENCE</scope>
    <source>
        <strain evidence="6">NRRL B-16292</strain>
    </source>
</reference>
<dbReference type="PANTHER" id="PTHR30266">
    <property type="entry name" value="MECHANOSENSITIVE CHANNEL MSCL"/>
    <property type="match status" value="1"/>
</dbReference>
<dbReference type="Proteomes" id="UP001059617">
    <property type="component" value="Chromosome"/>
</dbReference>
<dbReference type="Gene3D" id="1.10.1200.120">
    <property type="entry name" value="Large-conductance mechanosensitive channel, MscL, domain 1"/>
    <property type="match status" value="1"/>
</dbReference>
<protein>
    <submittedName>
        <fullName evidence="6">MscL family protein</fullName>
    </submittedName>
</protein>
<reference evidence="6" key="1">
    <citation type="submission" date="2021-04" db="EMBL/GenBank/DDBJ databases">
        <authorList>
            <person name="Hartkoorn R.C."/>
            <person name="Beaudoing E."/>
            <person name="Hot D."/>
        </authorList>
    </citation>
    <scope>NUCLEOTIDE SEQUENCE</scope>
    <source>
        <strain evidence="6">NRRL B-16292</strain>
    </source>
</reference>
<feature type="transmembrane region" description="Helical" evidence="5">
    <location>
        <begin position="118"/>
        <end position="143"/>
    </location>
</feature>
<evidence type="ECO:0000256" key="5">
    <source>
        <dbReference type="SAM" id="Phobius"/>
    </source>
</evidence>
<evidence type="ECO:0000313" key="6">
    <source>
        <dbReference type="EMBL" id="UWP79677.1"/>
    </source>
</evidence>
<feature type="transmembrane region" description="Helical" evidence="5">
    <location>
        <begin position="59"/>
        <end position="82"/>
    </location>
</feature>
<evidence type="ECO:0000256" key="2">
    <source>
        <dbReference type="ARBA" id="ARBA00022692"/>
    </source>
</evidence>
<dbReference type="InterPro" id="IPR036019">
    <property type="entry name" value="MscL_channel"/>
</dbReference>
<dbReference type="EMBL" id="CP073720">
    <property type="protein sequence ID" value="UWP79677.1"/>
    <property type="molecule type" value="Genomic_DNA"/>
</dbReference>
<gene>
    <name evidence="6" type="ORF">Dfulv_31520</name>
</gene>
<name>A0ABY5VR67_9ACTN</name>
<comment type="subcellular location">
    <subcellularLocation>
        <location evidence="1">Membrane</location>
        <topology evidence="1">Multi-pass membrane protein</topology>
    </subcellularLocation>
</comment>
<evidence type="ECO:0000313" key="7">
    <source>
        <dbReference type="Proteomes" id="UP001059617"/>
    </source>
</evidence>
<dbReference type="Pfam" id="PF01741">
    <property type="entry name" value="MscL"/>
    <property type="match status" value="1"/>
</dbReference>
<dbReference type="PANTHER" id="PTHR30266:SF2">
    <property type="entry name" value="LARGE-CONDUCTANCE MECHANOSENSITIVE CHANNEL"/>
    <property type="match status" value="1"/>
</dbReference>